<dbReference type="PANTHER" id="PTHR44943">
    <property type="entry name" value="CELLULOSE SYNTHASE OPERON PROTEIN C"/>
    <property type="match status" value="1"/>
</dbReference>
<keyword evidence="5" id="KW-1185">Reference proteome</keyword>
<dbReference type="Pfam" id="PF13371">
    <property type="entry name" value="TPR_9"/>
    <property type="match status" value="1"/>
</dbReference>
<dbReference type="InterPro" id="IPR051685">
    <property type="entry name" value="Ycf3/AcsC/BcsC/TPR_MFPF"/>
</dbReference>
<dbReference type="PROSITE" id="PS50293">
    <property type="entry name" value="TPR_REGION"/>
    <property type="match status" value="4"/>
</dbReference>
<accession>A0ABT7AXQ7</accession>
<dbReference type="SUPFAM" id="SSF48439">
    <property type="entry name" value="Protein prenylyltransferase"/>
    <property type="match status" value="1"/>
</dbReference>
<feature type="repeat" description="TPR" evidence="3">
    <location>
        <begin position="135"/>
        <end position="167"/>
    </location>
</feature>
<dbReference type="RefSeq" id="WP_283755120.1">
    <property type="nucleotide sequence ID" value="NZ_JAQOSP010000114.1"/>
</dbReference>
<dbReference type="Proteomes" id="UP001235303">
    <property type="component" value="Unassembled WGS sequence"/>
</dbReference>
<reference evidence="4 5" key="1">
    <citation type="submission" date="2023-01" db="EMBL/GenBank/DDBJ databases">
        <title>Novel diversity within Roseofilum (Cyanobacteria; Desertifilaceae) from marine benthic mats with descriptions of four novel species.</title>
        <authorList>
            <person name="Wang Y."/>
            <person name="Berthold D.E."/>
            <person name="Hu J."/>
            <person name="Lefler F.W."/>
            <person name="Laughinghouse H.D. IV."/>
        </authorList>
    </citation>
    <scope>NUCLEOTIDE SEQUENCE [LARGE SCALE GENOMIC DNA]</scope>
    <source>
        <strain evidence="4 5">BLCC-M154</strain>
    </source>
</reference>
<feature type="repeat" description="TPR" evidence="3">
    <location>
        <begin position="168"/>
        <end position="201"/>
    </location>
</feature>
<dbReference type="PANTHER" id="PTHR44943:SF8">
    <property type="entry name" value="TPR REPEAT-CONTAINING PROTEIN MJ0263"/>
    <property type="match status" value="1"/>
</dbReference>
<protein>
    <submittedName>
        <fullName evidence="4">Tetratricopeptide repeat protein</fullName>
    </submittedName>
</protein>
<proteinExistence type="predicted"/>
<feature type="repeat" description="TPR" evidence="3">
    <location>
        <begin position="271"/>
        <end position="304"/>
    </location>
</feature>
<evidence type="ECO:0000313" key="5">
    <source>
        <dbReference type="Proteomes" id="UP001235303"/>
    </source>
</evidence>
<dbReference type="InterPro" id="IPR019734">
    <property type="entry name" value="TPR_rpt"/>
</dbReference>
<name>A0ABT7AXQ7_9CYAN</name>
<sequence length="335" mass="38420">MFRQLRRWLAQLWQWLKGLWSSSPSSFADTATTWPTDTDYEMQFMSFLEGVDRGKSQVLKDWEKLQQDYSEEQWIAWLKRFGQKVTENSEPNQQLAKRLIRLGEVGCGELGAVAKAIGEQLTPPTPAIALDEDNPQVWFDRGKQLLNEDDEKALEAFDRTLELDPNHDRAAINRGNALMNLGRHEEAILAYDRALELNPKADLAWANRGSVFFDLEDYEQAIASWDKALELNPKDLETWHNKGIVLGVKLNRFEEALNCFDQTLALQPEDVQTWFNRGIVLAALNRWEEALESWSRATDLQPDFQDAWINKGVALQKLGRYAEAIAANQRAINPS</sequence>
<dbReference type="InterPro" id="IPR011990">
    <property type="entry name" value="TPR-like_helical_dom_sf"/>
</dbReference>
<evidence type="ECO:0000313" key="4">
    <source>
        <dbReference type="EMBL" id="MDJ1171367.1"/>
    </source>
</evidence>
<comment type="caution">
    <text evidence="4">The sequence shown here is derived from an EMBL/GenBank/DDBJ whole genome shotgun (WGS) entry which is preliminary data.</text>
</comment>
<dbReference type="PROSITE" id="PS50005">
    <property type="entry name" value="TPR"/>
    <property type="match status" value="4"/>
</dbReference>
<dbReference type="Gene3D" id="1.25.40.10">
    <property type="entry name" value="Tetratricopeptide repeat domain"/>
    <property type="match status" value="3"/>
</dbReference>
<organism evidence="4 5">
    <name type="scientific">Roseofilum acuticapitatum BLCC-M154</name>
    <dbReference type="NCBI Taxonomy" id="3022444"/>
    <lineage>
        <taxon>Bacteria</taxon>
        <taxon>Bacillati</taxon>
        <taxon>Cyanobacteriota</taxon>
        <taxon>Cyanophyceae</taxon>
        <taxon>Desertifilales</taxon>
        <taxon>Desertifilaceae</taxon>
        <taxon>Roseofilum</taxon>
        <taxon>Roseofilum acuticapitatum</taxon>
    </lineage>
</organism>
<evidence type="ECO:0000256" key="2">
    <source>
        <dbReference type="ARBA" id="ARBA00022803"/>
    </source>
</evidence>
<feature type="repeat" description="TPR" evidence="3">
    <location>
        <begin position="202"/>
        <end position="235"/>
    </location>
</feature>
<dbReference type="EMBL" id="JAQOSP010000114">
    <property type="protein sequence ID" value="MDJ1171367.1"/>
    <property type="molecule type" value="Genomic_DNA"/>
</dbReference>
<evidence type="ECO:0000256" key="1">
    <source>
        <dbReference type="ARBA" id="ARBA00022737"/>
    </source>
</evidence>
<keyword evidence="2 3" id="KW-0802">TPR repeat</keyword>
<dbReference type="Pfam" id="PF13432">
    <property type="entry name" value="TPR_16"/>
    <property type="match status" value="1"/>
</dbReference>
<keyword evidence="1" id="KW-0677">Repeat</keyword>
<evidence type="ECO:0000256" key="3">
    <source>
        <dbReference type="PROSITE-ProRule" id="PRU00339"/>
    </source>
</evidence>
<gene>
    <name evidence="4" type="ORF">PMG71_18205</name>
</gene>
<dbReference type="SMART" id="SM00028">
    <property type="entry name" value="TPR"/>
    <property type="match status" value="6"/>
</dbReference>